<dbReference type="RefSeq" id="WP_148860347.1">
    <property type="nucleotide sequence ID" value="NZ_PHNJ01000019.1"/>
</dbReference>
<evidence type="ECO:0000256" key="1">
    <source>
        <dbReference type="SAM" id="MobiDB-lite"/>
    </source>
</evidence>
<name>A0A8J8Q0V3_9EURY</name>
<reference evidence="2" key="1">
    <citation type="submission" date="2017-11" db="EMBL/GenBank/DDBJ databases">
        <authorList>
            <person name="Kajale S.C."/>
            <person name="Sharma A."/>
        </authorList>
    </citation>
    <scope>NUCLEOTIDE SEQUENCE</scope>
    <source>
        <strain evidence="2">LS1_42</strain>
    </source>
</reference>
<accession>A0A8J8Q0V3</accession>
<organism evidence="2 3">
    <name type="scientific">Natronococcus pandeyae</name>
    <dbReference type="NCBI Taxonomy" id="2055836"/>
    <lineage>
        <taxon>Archaea</taxon>
        <taxon>Methanobacteriati</taxon>
        <taxon>Methanobacteriota</taxon>
        <taxon>Stenosarchaea group</taxon>
        <taxon>Halobacteria</taxon>
        <taxon>Halobacteriales</taxon>
        <taxon>Natrialbaceae</taxon>
        <taxon>Natronococcus</taxon>
    </lineage>
</organism>
<dbReference type="OrthoDB" id="10985at2157"/>
<dbReference type="InterPro" id="IPR036388">
    <property type="entry name" value="WH-like_DNA-bd_sf"/>
</dbReference>
<sequence>MSQSLMAATSASGREEFANSQQVISSDDSVETILTAFNDDDCRRILESVSDSDDHLSAAEISERCDVPLSTTYRKLELLTDAKLLDERLRICQSGRHTSEYDQAIDDVRISIDANDGIALQLSR</sequence>
<dbReference type="Gene3D" id="1.10.10.10">
    <property type="entry name" value="Winged helix-like DNA-binding domain superfamily/Winged helix DNA-binding domain"/>
    <property type="match status" value="1"/>
</dbReference>
<feature type="region of interest" description="Disordered" evidence="1">
    <location>
        <begin position="1"/>
        <end position="25"/>
    </location>
</feature>
<dbReference type="SUPFAM" id="SSF46785">
    <property type="entry name" value="Winged helix' DNA-binding domain"/>
    <property type="match status" value="1"/>
</dbReference>
<proteinExistence type="predicted"/>
<evidence type="ECO:0000313" key="2">
    <source>
        <dbReference type="EMBL" id="TYL36348.1"/>
    </source>
</evidence>
<dbReference type="EMBL" id="PHNJ01000019">
    <property type="protein sequence ID" value="TYL36348.1"/>
    <property type="molecule type" value="Genomic_DNA"/>
</dbReference>
<keyword evidence="3" id="KW-1185">Reference proteome</keyword>
<dbReference type="Pfam" id="PF12840">
    <property type="entry name" value="HTH_20"/>
    <property type="match status" value="1"/>
</dbReference>
<protein>
    <submittedName>
        <fullName evidence="2">Transcriptional regulator</fullName>
    </submittedName>
</protein>
<dbReference type="AlphaFoldDB" id="A0A8J8Q0V3"/>
<comment type="caution">
    <text evidence="2">The sequence shown here is derived from an EMBL/GenBank/DDBJ whole genome shotgun (WGS) entry which is preliminary data.</text>
</comment>
<dbReference type="InterPro" id="IPR036390">
    <property type="entry name" value="WH_DNA-bd_sf"/>
</dbReference>
<gene>
    <name evidence="2" type="ORF">CV102_23110</name>
</gene>
<dbReference type="Proteomes" id="UP000766904">
    <property type="component" value="Unassembled WGS sequence"/>
</dbReference>
<evidence type="ECO:0000313" key="3">
    <source>
        <dbReference type="Proteomes" id="UP000766904"/>
    </source>
</evidence>